<dbReference type="Proteomes" id="UP001501676">
    <property type="component" value="Unassembled WGS sequence"/>
</dbReference>
<dbReference type="RefSeq" id="WP_345732604.1">
    <property type="nucleotide sequence ID" value="NZ_BAAAYN010000051.1"/>
</dbReference>
<reference evidence="4" key="1">
    <citation type="journal article" date="2019" name="Int. J. Syst. Evol. Microbiol.">
        <title>The Global Catalogue of Microorganisms (GCM) 10K type strain sequencing project: providing services to taxonomists for standard genome sequencing and annotation.</title>
        <authorList>
            <consortium name="The Broad Institute Genomics Platform"/>
            <consortium name="The Broad Institute Genome Sequencing Center for Infectious Disease"/>
            <person name="Wu L."/>
            <person name="Ma J."/>
        </authorList>
    </citation>
    <scope>NUCLEOTIDE SEQUENCE [LARGE SCALE GENOMIC DNA]</scope>
    <source>
        <strain evidence="4">JCM 9458</strain>
    </source>
</reference>
<dbReference type="InterPro" id="IPR000792">
    <property type="entry name" value="Tscrpt_reg_LuxR_C"/>
</dbReference>
<sequence length="185" mass="19030">MTGRPLYVLRTAADLAVVVRRLAAEGWAVRTGLSVPDEPWDLTATRTVVTGPVADDDAVAGAVLAAARGAGVVAVADAESTTGQALLADLARIGPVRRAPRTSDTNGPAAARTEPDAGGSGDGLPLTDEQRALLDRLAAGDSIAAAAAAEFLSLRTANRRIAAAREALGVRTTRQAVIEYVRARR</sequence>
<protein>
    <recommendedName>
        <fullName evidence="2">HTH luxR-type domain-containing protein</fullName>
    </recommendedName>
</protein>
<dbReference type="SUPFAM" id="SSF46894">
    <property type="entry name" value="C-terminal effector domain of the bipartite response regulators"/>
    <property type="match status" value="1"/>
</dbReference>
<dbReference type="EMBL" id="BAAAYN010000051">
    <property type="protein sequence ID" value="GAA3395850.1"/>
    <property type="molecule type" value="Genomic_DNA"/>
</dbReference>
<proteinExistence type="predicted"/>
<comment type="caution">
    <text evidence="3">The sequence shown here is derived from an EMBL/GenBank/DDBJ whole genome shotgun (WGS) entry which is preliminary data.</text>
</comment>
<dbReference type="InterPro" id="IPR016032">
    <property type="entry name" value="Sig_transdc_resp-reg_C-effctor"/>
</dbReference>
<name>A0ABP6TA70_9ACTN</name>
<organism evidence="3 4">
    <name type="scientific">Cryptosporangium minutisporangium</name>
    <dbReference type="NCBI Taxonomy" id="113569"/>
    <lineage>
        <taxon>Bacteria</taxon>
        <taxon>Bacillati</taxon>
        <taxon>Actinomycetota</taxon>
        <taxon>Actinomycetes</taxon>
        <taxon>Cryptosporangiales</taxon>
        <taxon>Cryptosporangiaceae</taxon>
        <taxon>Cryptosporangium</taxon>
    </lineage>
</organism>
<evidence type="ECO:0000313" key="4">
    <source>
        <dbReference type="Proteomes" id="UP001501676"/>
    </source>
</evidence>
<evidence type="ECO:0000256" key="1">
    <source>
        <dbReference type="SAM" id="MobiDB-lite"/>
    </source>
</evidence>
<feature type="domain" description="HTH luxR-type" evidence="2">
    <location>
        <begin position="123"/>
        <end position="180"/>
    </location>
</feature>
<feature type="region of interest" description="Disordered" evidence="1">
    <location>
        <begin position="97"/>
        <end position="126"/>
    </location>
</feature>
<gene>
    <name evidence="3" type="ORF">GCM10020369_70380</name>
</gene>
<dbReference type="Gene3D" id="1.10.10.10">
    <property type="entry name" value="Winged helix-like DNA-binding domain superfamily/Winged helix DNA-binding domain"/>
    <property type="match status" value="1"/>
</dbReference>
<keyword evidence="4" id="KW-1185">Reference proteome</keyword>
<accession>A0ABP6TA70</accession>
<dbReference type="SMART" id="SM00421">
    <property type="entry name" value="HTH_LUXR"/>
    <property type="match status" value="1"/>
</dbReference>
<evidence type="ECO:0000259" key="2">
    <source>
        <dbReference type="SMART" id="SM00421"/>
    </source>
</evidence>
<evidence type="ECO:0000313" key="3">
    <source>
        <dbReference type="EMBL" id="GAA3395850.1"/>
    </source>
</evidence>
<dbReference type="InterPro" id="IPR036388">
    <property type="entry name" value="WH-like_DNA-bd_sf"/>
</dbReference>